<keyword evidence="5" id="KW-1185">Reference proteome</keyword>
<name>U2KYY5_9FIRM</name>
<feature type="region of interest" description="Disordered" evidence="2">
    <location>
        <begin position="111"/>
        <end position="152"/>
    </location>
</feature>
<evidence type="ECO:0000313" key="4">
    <source>
        <dbReference type="EMBL" id="ERJ97330.1"/>
    </source>
</evidence>
<dbReference type="InterPro" id="IPR010982">
    <property type="entry name" value="Lambda_DNA-bd_dom_sf"/>
</dbReference>
<dbReference type="EMBL" id="AWVF01000031">
    <property type="protein sequence ID" value="ERJ97330.1"/>
    <property type="molecule type" value="Genomic_DNA"/>
</dbReference>
<accession>U2KYY5</accession>
<protein>
    <submittedName>
        <fullName evidence="4">DNA-binding helix-turn-helix protein</fullName>
    </submittedName>
</protein>
<dbReference type="Proteomes" id="UP000016662">
    <property type="component" value="Unassembled WGS sequence"/>
</dbReference>
<dbReference type="eggNOG" id="COG3780">
    <property type="taxonomic scope" value="Bacteria"/>
</dbReference>
<dbReference type="GO" id="GO:0045892">
    <property type="term" value="P:negative regulation of DNA-templated transcription"/>
    <property type="evidence" value="ECO:0007669"/>
    <property type="project" value="InterPro"/>
</dbReference>
<sequence length="152" mass="17257">MTISQRIFQLLKSKGKMQKELAAYTGISTAAISDWKTHGTNPSSDKIVAIAEFLGTSPEYILTGKESENNLSENEIEVLHIYRKFSDRDQIKIIGRLEQMYENKRQDSLESMLRNQEENYSHTTTKTNTGESEQSGIDINALKNAKDSSDEY</sequence>
<dbReference type="GO" id="GO:0003677">
    <property type="term" value="F:DNA binding"/>
    <property type="evidence" value="ECO:0007669"/>
    <property type="project" value="UniProtKB-KW"/>
</dbReference>
<feature type="domain" description="HTH cro/C1-type" evidence="3">
    <location>
        <begin position="9"/>
        <end position="61"/>
    </location>
</feature>
<dbReference type="PANTHER" id="PTHR46558">
    <property type="entry name" value="TRACRIPTIONAL REGULATORY PROTEIN-RELATED-RELATED"/>
    <property type="match status" value="1"/>
</dbReference>
<dbReference type="AlphaFoldDB" id="U2KYY5"/>
<dbReference type="STRING" id="411473.RUMCAL_00402"/>
<evidence type="ECO:0000256" key="2">
    <source>
        <dbReference type="SAM" id="MobiDB-lite"/>
    </source>
</evidence>
<dbReference type="SUPFAM" id="SSF47413">
    <property type="entry name" value="lambda repressor-like DNA-binding domains"/>
    <property type="match status" value="1"/>
</dbReference>
<dbReference type="Gene3D" id="1.10.260.40">
    <property type="entry name" value="lambda repressor-like DNA-binding domains"/>
    <property type="match status" value="1"/>
</dbReference>
<organism evidence="4 5">
    <name type="scientific">Ruminococcus callidus ATCC 27760</name>
    <dbReference type="NCBI Taxonomy" id="411473"/>
    <lineage>
        <taxon>Bacteria</taxon>
        <taxon>Bacillati</taxon>
        <taxon>Bacillota</taxon>
        <taxon>Clostridia</taxon>
        <taxon>Eubacteriales</taxon>
        <taxon>Oscillospiraceae</taxon>
        <taxon>Ruminococcus</taxon>
    </lineage>
</organism>
<dbReference type="CDD" id="cd00093">
    <property type="entry name" value="HTH_XRE"/>
    <property type="match status" value="1"/>
</dbReference>
<proteinExistence type="predicted"/>
<dbReference type="PROSITE" id="PS50943">
    <property type="entry name" value="HTH_CROC1"/>
    <property type="match status" value="1"/>
</dbReference>
<dbReference type="HOGENOM" id="CLU_066192_19_2_9"/>
<dbReference type="PANTHER" id="PTHR46558:SF11">
    <property type="entry name" value="HTH-TYPE TRANSCRIPTIONAL REGULATOR XRE"/>
    <property type="match status" value="1"/>
</dbReference>
<feature type="compositionally biased region" description="Polar residues" evidence="2">
    <location>
        <begin position="121"/>
        <end position="137"/>
    </location>
</feature>
<reference evidence="4 5" key="1">
    <citation type="submission" date="2013-07" db="EMBL/GenBank/DDBJ databases">
        <authorList>
            <person name="Weinstock G."/>
            <person name="Sodergren E."/>
            <person name="Wylie T."/>
            <person name="Fulton L."/>
            <person name="Fulton R."/>
            <person name="Fronick C."/>
            <person name="O'Laughlin M."/>
            <person name="Godfrey J."/>
            <person name="Miner T."/>
            <person name="Herter B."/>
            <person name="Appelbaum E."/>
            <person name="Cordes M."/>
            <person name="Lek S."/>
            <person name="Wollam A."/>
            <person name="Pepin K.H."/>
            <person name="Palsikar V.B."/>
            <person name="Mitreva M."/>
            <person name="Wilson R.K."/>
        </authorList>
    </citation>
    <scope>NUCLEOTIDE SEQUENCE [LARGE SCALE GENOMIC DNA]</scope>
    <source>
        <strain evidence="4 5">ATCC 27760</strain>
    </source>
</reference>
<dbReference type="RefSeq" id="WP_021682007.1">
    <property type="nucleotide sequence ID" value="NZ_KI260389.1"/>
</dbReference>
<evidence type="ECO:0000313" key="5">
    <source>
        <dbReference type="Proteomes" id="UP000016662"/>
    </source>
</evidence>
<comment type="caution">
    <text evidence="4">The sequence shown here is derived from an EMBL/GenBank/DDBJ whole genome shotgun (WGS) entry which is preliminary data.</text>
</comment>
<dbReference type="InterPro" id="IPR001387">
    <property type="entry name" value="Cro/C1-type_HTH"/>
</dbReference>
<dbReference type="SMART" id="SM00530">
    <property type="entry name" value="HTH_XRE"/>
    <property type="match status" value="1"/>
</dbReference>
<gene>
    <name evidence="4" type="ORF">RUMCAL_00402</name>
</gene>
<dbReference type="InterPro" id="IPR010744">
    <property type="entry name" value="Phage_CI_N"/>
</dbReference>
<evidence type="ECO:0000259" key="3">
    <source>
        <dbReference type="PROSITE" id="PS50943"/>
    </source>
</evidence>
<dbReference type="Pfam" id="PF07022">
    <property type="entry name" value="Phage_CI_repr"/>
    <property type="match status" value="1"/>
</dbReference>
<evidence type="ECO:0000256" key="1">
    <source>
        <dbReference type="ARBA" id="ARBA00023125"/>
    </source>
</evidence>
<dbReference type="OrthoDB" id="9801008at2"/>
<keyword evidence="1 4" id="KW-0238">DNA-binding</keyword>